<dbReference type="AlphaFoldDB" id="A0A7W8D9L9"/>
<reference evidence="2 3" key="1">
    <citation type="submission" date="2020-08" db="EMBL/GenBank/DDBJ databases">
        <title>Genomic Encyclopedia of Type Strains, Phase IV (KMG-IV): sequencing the most valuable type-strain genomes for metagenomic binning, comparative biology and taxonomic classification.</title>
        <authorList>
            <person name="Goeker M."/>
        </authorList>
    </citation>
    <scope>NUCLEOTIDE SEQUENCE [LARGE SCALE GENOMIC DNA]</scope>
    <source>
        <strain evidence="2 3">DSM 24163</strain>
    </source>
</reference>
<evidence type="ECO:0000313" key="2">
    <source>
        <dbReference type="EMBL" id="MBB5209310.1"/>
    </source>
</evidence>
<dbReference type="Proteomes" id="UP000521199">
    <property type="component" value="Unassembled WGS sequence"/>
</dbReference>
<keyword evidence="1" id="KW-0732">Signal</keyword>
<evidence type="ECO:0000256" key="1">
    <source>
        <dbReference type="SAM" id="SignalP"/>
    </source>
</evidence>
<protein>
    <recommendedName>
        <fullName evidence="4">Big-1 domain-containing protein</fullName>
    </recommendedName>
</protein>
<sequence>MKFAASLKSLVLLAATAALAACGGGGGSDSDSGFTPQGLSLTTSSSTVSLNPRSLTTITATLRQASGTPVADGATITATVNGAGLGNLSTGNGTNGGTATATTVGGVANFYFQSGPNPGTGSITFSAQDTTTPGRTVTRTVNVTVGNGPGNDPRISFQPTKTDIAVNTDGVPFFLGSPYISEVIVNVRSASGQAINDDGDGDQAIQFSVTPVENGAVSVPDDPDTDDVNEMTTPFVSIFTGVSAGVSRAFVWSAENAGTIRLHAAFTDPDTGQRVEGVYDFNIVTNVPPLPGAVVVRAPTSPIYASDSGGTSSGTVSISVTDGAGSPVPNPVAGSTAFNNVRLEIIPGGGSGDAVLSGTNAAGQLQEATSIVLRTTNGTANALVIAGVETGAYIVRATSDRADNNVDNGITSPVVGERTIVISDGRLFSVRIVSPDIEAILANRVDTGVVDESGEEVPGGLDGSYSFTVSAIATDRQGNPVLAGTPIEFGLVDEPLAGFPEEGPGTFVLSGGDGNPREGGTLFTAPSGHFTTTSGGPNDAAGPGDTLLVFGQEVPGNRDLESARTVAQVNSATSLNVTQPFNDNDDTGVSVDFGNVLPYIVGRATTGTIGATSSTNSLGIATTTLNYPVSILGKAVALWARGAANVSGGGQKLVSDVVTAVYPGIAPATLIASPAVIPGNTTSFVTVCMLDANNSPIQGVFIGFGFSLESGSGTVDGQSSGTLANATGASGCALAEVTTIGMTEDGEDTVQFSVPGVEPAEVEITVADNLILQASPTAIIGNGTYTIDLRLIDGAGNPVQGTAISGTCEGDGETATVNISQQPDLTDANGETEAVIVASQMDQPDGGAEWTCTFAVGGGEPSADVTIKGRDSCAFSGASPPPPLGACEDETDPEEQFTLTVRLTTPGATSATIAGSLLCSAAAGTSAECDAPFADGTTANMQVTPAEENFVATAAGDCVVNGSDEDVEGRTVTFIRSSPVTSDISCQITVVPE</sequence>
<proteinExistence type="predicted"/>
<name>A0A7W8D9L9_9GAMM</name>
<accession>A0A7W8D9L9</accession>
<dbReference type="EMBL" id="JACHHP010000005">
    <property type="protein sequence ID" value="MBB5209310.1"/>
    <property type="molecule type" value="Genomic_DNA"/>
</dbReference>
<comment type="caution">
    <text evidence="2">The sequence shown here is derived from an EMBL/GenBank/DDBJ whole genome shotgun (WGS) entry which is preliminary data.</text>
</comment>
<feature type="signal peptide" evidence="1">
    <location>
        <begin position="1"/>
        <end position="20"/>
    </location>
</feature>
<keyword evidence="3" id="KW-1185">Reference proteome</keyword>
<dbReference type="RefSeq" id="WP_183961842.1">
    <property type="nucleotide sequence ID" value="NZ_JACHHP010000005.1"/>
</dbReference>
<dbReference type="PROSITE" id="PS51257">
    <property type="entry name" value="PROKAR_LIPOPROTEIN"/>
    <property type="match status" value="1"/>
</dbReference>
<organism evidence="2 3">
    <name type="scientific">Chiayiivirga flava</name>
    <dbReference type="NCBI Taxonomy" id="659595"/>
    <lineage>
        <taxon>Bacteria</taxon>
        <taxon>Pseudomonadati</taxon>
        <taxon>Pseudomonadota</taxon>
        <taxon>Gammaproteobacteria</taxon>
        <taxon>Lysobacterales</taxon>
        <taxon>Lysobacteraceae</taxon>
        <taxon>Chiayiivirga</taxon>
    </lineage>
</organism>
<feature type="chain" id="PRO_5031010003" description="Big-1 domain-containing protein" evidence="1">
    <location>
        <begin position="21"/>
        <end position="993"/>
    </location>
</feature>
<evidence type="ECO:0000313" key="3">
    <source>
        <dbReference type="Proteomes" id="UP000521199"/>
    </source>
</evidence>
<dbReference type="Gene3D" id="2.60.40.10">
    <property type="entry name" value="Immunoglobulins"/>
    <property type="match status" value="2"/>
</dbReference>
<gene>
    <name evidence="2" type="ORF">HNQ52_002873</name>
</gene>
<dbReference type="InterPro" id="IPR013783">
    <property type="entry name" value="Ig-like_fold"/>
</dbReference>
<evidence type="ECO:0008006" key="4">
    <source>
        <dbReference type="Google" id="ProtNLM"/>
    </source>
</evidence>